<name>A0A5N5SN40_9CRUS</name>
<proteinExistence type="predicted"/>
<keyword evidence="3" id="KW-1185">Reference proteome</keyword>
<dbReference type="EMBL" id="SEYY01022589">
    <property type="protein sequence ID" value="KAB7495453.1"/>
    <property type="molecule type" value="Genomic_DNA"/>
</dbReference>
<dbReference type="OrthoDB" id="4158657at2759"/>
<evidence type="ECO:0000256" key="1">
    <source>
        <dbReference type="SAM" id="MobiDB-lite"/>
    </source>
</evidence>
<reference evidence="2 3" key="1">
    <citation type="journal article" date="2019" name="PLoS Biol.">
        <title>Sex chromosomes control vertical transmission of feminizing Wolbachia symbionts in an isopod.</title>
        <authorList>
            <person name="Becking T."/>
            <person name="Chebbi M.A."/>
            <person name="Giraud I."/>
            <person name="Moumen B."/>
            <person name="Laverre T."/>
            <person name="Caubet Y."/>
            <person name="Peccoud J."/>
            <person name="Gilbert C."/>
            <person name="Cordaux R."/>
        </authorList>
    </citation>
    <scope>NUCLEOTIDE SEQUENCE [LARGE SCALE GENOMIC DNA]</scope>
    <source>
        <strain evidence="2">ANa2</strain>
        <tissue evidence="2">Whole body excluding digestive tract and cuticle</tissue>
    </source>
</reference>
<comment type="caution">
    <text evidence="2">The sequence shown here is derived from an EMBL/GenBank/DDBJ whole genome shotgun (WGS) entry which is preliminary data.</text>
</comment>
<protein>
    <submittedName>
        <fullName evidence="2">Uncharacterized protein</fullName>
    </submittedName>
</protein>
<dbReference type="Proteomes" id="UP000326759">
    <property type="component" value="Unassembled WGS sequence"/>
</dbReference>
<sequence>MDVELDRPGDRIEMEKERQKQLHQLKKKNYELSNITRKLEEKVKNLEKKTKESPSPDRHSIFLMKQREKEAEYERQINERDVEIDKLKQRMKDLVRKLTGKNGEDIDLLNYSSSKHSGIGAHNSHRYERETPTGATFGHFERGKQIKVRLQLLSRDGTDSIQKRLFLMLM</sequence>
<evidence type="ECO:0000313" key="3">
    <source>
        <dbReference type="Proteomes" id="UP000326759"/>
    </source>
</evidence>
<organism evidence="2 3">
    <name type="scientific">Armadillidium nasatum</name>
    <dbReference type="NCBI Taxonomy" id="96803"/>
    <lineage>
        <taxon>Eukaryota</taxon>
        <taxon>Metazoa</taxon>
        <taxon>Ecdysozoa</taxon>
        <taxon>Arthropoda</taxon>
        <taxon>Crustacea</taxon>
        <taxon>Multicrustacea</taxon>
        <taxon>Malacostraca</taxon>
        <taxon>Eumalacostraca</taxon>
        <taxon>Peracarida</taxon>
        <taxon>Isopoda</taxon>
        <taxon>Oniscidea</taxon>
        <taxon>Crinocheta</taxon>
        <taxon>Armadillidiidae</taxon>
        <taxon>Armadillidium</taxon>
    </lineage>
</organism>
<feature type="compositionally biased region" description="Basic and acidic residues" evidence="1">
    <location>
        <begin position="1"/>
        <end position="20"/>
    </location>
</feature>
<accession>A0A5N5SN40</accession>
<dbReference type="AlphaFoldDB" id="A0A5N5SN40"/>
<gene>
    <name evidence="2" type="ORF">Anas_02130</name>
</gene>
<feature type="region of interest" description="Disordered" evidence="1">
    <location>
        <begin position="1"/>
        <end position="26"/>
    </location>
</feature>
<evidence type="ECO:0000313" key="2">
    <source>
        <dbReference type="EMBL" id="KAB7495453.1"/>
    </source>
</evidence>